<dbReference type="PANTHER" id="PTHR43081:SF19">
    <property type="entry name" value="PH-SENSITIVE ADENYLATE CYCLASE RV1264"/>
    <property type="match status" value="1"/>
</dbReference>
<dbReference type="RefSeq" id="WP_379092358.1">
    <property type="nucleotide sequence ID" value="NZ_JBHUGZ010000001.1"/>
</dbReference>
<evidence type="ECO:0000259" key="2">
    <source>
        <dbReference type="PROSITE" id="PS50125"/>
    </source>
</evidence>
<keyword evidence="4" id="KW-1185">Reference proteome</keyword>
<dbReference type="SMART" id="SM00028">
    <property type="entry name" value="TPR"/>
    <property type="match status" value="3"/>
</dbReference>
<dbReference type="InterPro" id="IPR011990">
    <property type="entry name" value="TPR-like_helical_dom_sf"/>
</dbReference>
<feature type="repeat" description="TPR" evidence="1">
    <location>
        <begin position="454"/>
        <end position="487"/>
    </location>
</feature>
<name>A0ABW4U2I9_9HYPH</name>
<dbReference type="PANTHER" id="PTHR43081">
    <property type="entry name" value="ADENYLATE CYCLASE, TERMINAL-DIFFERENTIATION SPECIFIC-RELATED"/>
    <property type="match status" value="1"/>
</dbReference>
<keyword evidence="1" id="KW-0802">TPR repeat</keyword>
<protein>
    <submittedName>
        <fullName evidence="3">Tetratricopeptide repeat protein</fullName>
    </submittedName>
</protein>
<comment type="caution">
    <text evidence="3">The sequence shown here is derived from an EMBL/GenBank/DDBJ whole genome shotgun (WGS) entry which is preliminary data.</text>
</comment>
<dbReference type="Proteomes" id="UP001597405">
    <property type="component" value="Unassembled WGS sequence"/>
</dbReference>
<dbReference type="SUPFAM" id="SSF55073">
    <property type="entry name" value="Nucleotide cyclase"/>
    <property type="match status" value="1"/>
</dbReference>
<gene>
    <name evidence="3" type="ORF">ACFSOZ_00855</name>
</gene>
<dbReference type="InterPro" id="IPR019734">
    <property type="entry name" value="TPR_rpt"/>
</dbReference>
<dbReference type="CDD" id="cd07302">
    <property type="entry name" value="CHD"/>
    <property type="match status" value="1"/>
</dbReference>
<dbReference type="Gene3D" id="3.40.50.10070">
    <property type="entry name" value="TolB, N-terminal domain"/>
    <property type="match status" value="1"/>
</dbReference>
<feature type="domain" description="Guanylate cyclase" evidence="2">
    <location>
        <begin position="12"/>
        <end position="127"/>
    </location>
</feature>
<evidence type="ECO:0000313" key="4">
    <source>
        <dbReference type="Proteomes" id="UP001597405"/>
    </source>
</evidence>
<feature type="repeat" description="TPR" evidence="1">
    <location>
        <begin position="420"/>
        <end position="453"/>
    </location>
</feature>
<dbReference type="InterPro" id="IPR050697">
    <property type="entry name" value="Adenylyl/Guanylyl_Cyclase_3/4"/>
</dbReference>
<dbReference type="Pfam" id="PF13414">
    <property type="entry name" value="TPR_11"/>
    <property type="match status" value="1"/>
</dbReference>
<proteinExistence type="predicted"/>
<reference evidence="4" key="1">
    <citation type="journal article" date="2019" name="Int. J. Syst. Evol. Microbiol.">
        <title>The Global Catalogue of Microorganisms (GCM) 10K type strain sequencing project: providing services to taxonomists for standard genome sequencing and annotation.</title>
        <authorList>
            <consortium name="The Broad Institute Genomics Platform"/>
            <consortium name="The Broad Institute Genome Sequencing Center for Infectious Disease"/>
            <person name="Wu L."/>
            <person name="Ma J."/>
        </authorList>
    </citation>
    <scope>NUCLEOTIDE SEQUENCE [LARGE SCALE GENOMIC DNA]</scope>
    <source>
        <strain evidence="4">CGMCC 1.16225</strain>
    </source>
</reference>
<evidence type="ECO:0000256" key="1">
    <source>
        <dbReference type="PROSITE-ProRule" id="PRU00339"/>
    </source>
</evidence>
<evidence type="ECO:0000313" key="3">
    <source>
        <dbReference type="EMBL" id="MFD1981256.1"/>
    </source>
</evidence>
<dbReference type="PROSITE" id="PS50005">
    <property type="entry name" value="TPR"/>
    <property type="match status" value="2"/>
</dbReference>
<dbReference type="SUPFAM" id="SSF48452">
    <property type="entry name" value="TPR-like"/>
    <property type="match status" value="1"/>
</dbReference>
<dbReference type="Pfam" id="PF00211">
    <property type="entry name" value="Guanylate_cyc"/>
    <property type="match status" value="1"/>
</dbReference>
<dbReference type="InterPro" id="IPR001054">
    <property type="entry name" value="A/G_cyclase"/>
</dbReference>
<sequence>MTEGRVQRRLAAILAADVVGYTRLMGSDEAGTLDELKTIRAHLIDPKMAEHQGRIFKTTGDGILAEFPSVVNAVACAVAMQRAMSDRNADLSEDRKIQFRIGINLGDVIVEDDDLFGDGVNVAARLEGIAPVGGVMVSGTVRDHLGNRLDLQFDDNGEQILKNIEHPVRAFAVRLDGPGANPTSPASLSDKPSIALLPFVNMSDDRQQDYFADGITENVITGLSRFRDLFVIASNSTFAYKGKATKIQDASRELGARYILEGSVQRSKDRVRITAQLIDGKTGRHLWAERYDRGIENIFAVQDDVTERIIGSLATAYGGRLLKAWQERPEVAGTRNFEALDYFVRGMESLNRYTKEDNLRARELFEKAGELDPKFGKAFAKLAWTHMIDANDGWSENPEASLANGLKYANLAIERDDAEAWGHYALAGHCLFCGQYERAIIEYQRALELNPNDADVLLDFGSCLSYCGRAQEGLETAQKAMRLNPHYPEWYILQIGQIYYDVRRYHEAIAALEGLRTLDTVYQHLYLAASYAALGSKDEAQQVIEHVLQLEPRATITMRTTSDMAPYKNSSDLEHLRENLRKAGLPE</sequence>
<dbReference type="Gene3D" id="3.30.70.1230">
    <property type="entry name" value="Nucleotide cyclase"/>
    <property type="match status" value="1"/>
</dbReference>
<dbReference type="Gene3D" id="1.25.40.10">
    <property type="entry name" value="Tetratricopeptide repeat domain"/>
    <property type="match status" value="1"/>
</dbReference>
<dbReference type="EMBL" id="JBHUGZ010000001">
    <property type="protein sequence ID" value="MFD1981256.1"/>
    <property type="molecule type" value="Genomic_DNA"/>
</dbReference>
<dbReference type="PROSITE" id="PS50125">
    <property type="entry name" value="GUANYLATE_CYCLASE_2"/>
    <property type="match status" value="1"/>
</dbReference>
<organism evidence="3 4">
    <name type="scientific">Mesorhizobium newzealandense</name>
    <dbReference type="NCBI Taxonomy" id="1300302"/>
    <lineage>
        <taxon>Bacteria</taxon>
        <taxon>Pseudomonadati</taxon>
        <taxon>Pseudomonadota</taxon>
        <taxon>Alphaproteobacteria</taxon>
        <taxon>Hyphomicrobiales</taxon>
        <taxon>Phyllobacteriaceae</taxon>
        <taxon>Mesorhizobium</taxon>
    </lineage>
</organism>
<dbReference type="InterPro" id="IPR029787">
    <property type="entry name" value="Nucleotide_cyclase"/>
</dbReference>
<accession>A0ABW4U2I9</accession>